<accession>A0A8H3TWM4</accession>
<feature type="region of interest" description="Disordered" evidence="1">
    <location>
        <begin position="355"/>
        <end position="422"/>
    </location>
</feature>
<dbReference type="PANTHER" id="PTHR21068:SF43">
    <property type="entry name" value="SPARTIN"/>
    <property type="match status" value="1"/>
</dbReference>
<dbReference type="PANTHER" id="PTHR21068">
    <property type="entry name" value="SPARTIN"/>
    <property type="match status" value="1"/>
</dbReference>
<sequence length="572" mass="59879">MTQTPPDSSAQGYLLLTLDNVRVVQVFAGSESLLATGELVLECISLPIDPALGKQQANPFADASDPTKDLWLVVKVGTFELPLLPDHKIQKTTQPDGSTVYAIPSPHPRSGAGATAKVILPRAVSPEDTEDFETFEVLLKQYGCLPSSQVSRAIKGAAAIVAPSVPPRSAPAAGTSSPRTVQDQRGGRFVLVDEGTGQVIGELDNRIDVEVGHGVNAAPSASAAGGDGKMSEPVVVDFGVLDEGWAEKVTVQNIDEQDMNDWMLKSAHYISKGLLMFSSTASKSMTSAAELYIRNTKPRAEPVKFSPTTKEGIRQVHNVSTKGVKVTKKTLDTVNSAIGRVVEKAADKGYGSYDKAQTIWNNNSPGSSRRASEGGAAPYGQPPPYAEKPAHLQVDTKTPASQGPGRTASPGTQPSSAGQSQRPFWNRVFLAADVIGSSIEAAGQTLITSGTNAAAEAAGHKYGAEAGEATRILGGSVRNVALVYVDVRGVGRKTLFKSTAKGFKGVVKTRLADGKEVTITGQDENGNLKIADGDHAAQDVTVGIQGVGMQEAPVVPPAGGQIADPKKMKKVS</sequence>
<dbReference type="EMBL" id="BLZA01000030">
    <property type="protein sequence ID" value="GHJ88251.1"/>
    <property type="molecule type" value="Genomic_DNA"/>
</dbReference>
<dbReference type="AlphaFoldDB" id="A0A8H3TWM4"/>
<gene>
    <name evidence="3" type="ORF">NliqN6_4653</name>
</gene>
<feature type="region of interest" description="Disordered" evidence="1">
    <location>
        <begin position="164"/>
        <end position="184"/>
    </location>
</feature>
<keyword evidence="4" id="KW-1185">Reference proteome</keyword>
<protein>
    <recommendedName>
        <fullName evidence="2">Senescence domain-containing protein</fullName>
    </recommendedName>
</protein>
<evidence type="ECO:0000313" key="3">
    <source>
        <dbReference type="EMBL" id="GHJ88251.1"/>
    </source>
</evidence>
<feature type="compositionally biased region" description="Polar residues" evidence="1">
    <location>
        <begin position="409"/>
        <end position="422"/>
    </location>
</feature>
<proteinExistence type="predicted"/>
<feature type="compositionally biased region" description="Polar residues" evidence="1">
    <location>
        <begin position="174"/>
        <end position="183"/>
    </location>
</feature>
<name>A0A8H3TWM4_9TREE</name>
<feature type="region of interest" description="Disordered" evidence="1">
    <location>
        <begin position="553"/>
        <end position="572"/>
    </location>
</feature>
<reference evidence="3" key="1">
    <citation type="submission" date="2020-07" db="EMBL/GenBank/DDBJ databases">
        <title>Draft Genome Sequence of a Deep-Sea Yeast, Naganishia (Cryptococcus) liquefaciens strain N6.</title>
        <authorList>
            <person name="Han Y.W."/>
            <person name="Kajitani R."/>
            <person name="Morimoto H."/>
            <person name="Parhat M."/>
            <person name="Tsubouchi H."/>
            <person name="Bakenova O."/>
            <person name="Ogata M."/>
            <person name="Argunhan B."/>
            <person name="Aoki R."/>
            <person name="Kajiwara S."/>
            <person name="Itoh T."/>
            <person name="Iwasaki H."/>
        </authorList>
    </citation>
    <scope>NUCLEOTIDE SEQUENCE</scope>
    <source>
        <strain evidence="3">N6</strain>
    </source>
</reference>
<comment type="caution">
    <text evidence="3">The sequence shown here is derived from an EMBL/GenBank/DDBJ whole genome shotgun (WGS) entry which is preliminary data.</text>
</comment>
<dbReference type="InterPro" id="IPR045036">
    <property type="entry name" value="Spartin-like"/>
</dbReference>
<evidence type="ECO:0000256" key="1">
    <source>
        <dbReference type="SAM" id="MobiDB-lite"/>
    </source>
</evidence>
<dbReference type="Proteomes" id="UP000620104">
    <property type="component" value="Unassembled WGS sequence"/>
</dbReference>
<evidence type="ECO:0000259" key="2">
    <source>
        <dbReference type="Pfam" id="PF06911"/>
    </source>
</evidence>
<feature type="compositionally biased region" description="Polar residues" evidence="1">
    <location>
        <begin position="358"/>
        <end position="369"/>
    </location>
</feature>
<dbReference type="GO" id="GO:0005886">
    <property type="term" value="C:plasma membrane"/>
    <property type="evidence" value="ECO:0007669"/>
    <property type="project" value="TreeGrafter"/>
</dbReference>
<dbReference type="OrthoDB" id="20821at2759"/>
<evidence type="ECO:0000313" key="4">
    <source>
        <dbReference type="Proteomes" id="UP000620104"/>
    </source>
</evidence>
<dbReference type="InterPro" id="IPR009686">
    <property type="entry name" value="Senescence/spartin_C"/>
</dbReference>
<organism evidence="3 4">
    <name type="scientific">Naganishia liquefaciens</name>
    <dbReference type="NCBI Taxonomy" id="104408"/>
    <lineage>
        <taxon>Eukaryota</taxon>
        <taxon>Fungi</taxon>
        <taxon>Dikarya</taxon>
        <taxon>Basidiomycota</taxon>
        <taxon>Agaricomycotina</taxon>
        <taxon>Tremellomycetes</taxon>
        <taxon>Filobasidiales</taxon>
        <taxon>Filobasidiaceae</taxon>
        <taxon>Naganishia</taxon>
    </lineage>
</organism>
<dbReference type="Pfam" id="PF06911">
    <property type="entry name" value="Senescence"/>
    <property type="match status" value="1"/>
</dbReference>
<dbReference type="GO" id="GO:0051301">
    <property type="term" value="P:cell division"/>
    <property type="evidence" value="ECO:0007669"/>
    <property type="project" value="TreeGrafter"/>
</dbReference>
<feature type="domain" description="Senescence" evidence="2">
    <location>
        <begin position="261"/>
        <end position="501"/>
    </location>
</feature>